<sequence length="145" mass="15344">MHRFGITLTTPLPPAEAWDRVLDLRAHGRVAPLTRLTEGADGARDLRPGHRFVARTAVGPVGFDDVMTVAEVAPPASGAPGRARIVKSGQVIRGEVRLTVSAHDGGSSVRWEQDFALGRLGGPLGRLAAAAARLAYGRALRALLR</sequence>
<dbReference type="RefSeq" id="WP_345885853.1">
    <property type="nucleotide sequence ID" value="NZ_JBDFRB010000013.1"/>
</dbReference>
<accession>A0ABU9X1X5</accession>
<dbReference type="InterPro" id="IPR019587">
    <property type="entry name" value="Polyketide_cyclase/dehydratase"/>
</dbReference>
<dbReference type="Gene3D" id="3.30.530.20">
    <property type="match status" value="1"/>
</dbReference>
<dbReference type="Pfam" id="PF10604">
    <property type="entry name" value="Polyketide_cyc2"/>
    <property type="match status" value="1"/>
</dbReference>
<gene>
    <name evidence="1" type="ORF">ABCQ75_13090</name>
</gene>
<organism evidence="1 2">
    <name type="scientific">Sinomonas halotolerans</name>
    <dbReference type="NCBI Taxonomy" id="1644133"/>
    <lineage>
        <taxon>Bacteria</taxon>
        <taxon>Bacillati</taxon>
        <taxon>Actinomycetota</taxon>
        <taxon>Actinomycetes</taxon>
        <taxon>Micrococcales</taxon>
        <taxon>Micrococcaceae</taxon>
        <taxon>Sinomonas</taxon>
    </lineage>
</organism>
<keyword evidence="2" id="KW-1185">Reference proteome</keyword>
<reference evidence="1 2" key="1">
    <citation type="submission" date="2024-05" db="EMBL/GenBank/DDBJ databases">
        <title>Sinomonas sp. nov., isolated from a waste landfill.</title>
        <authorList>
            <person name="Zhao Y."/>
        </authorList>
    </citation>
    <scope>NUCLEOTIDE SEQUENCE [LARGE SCALE GENOMIC DNA]</scope>
    <source>
        <strain evidence="1 2">CCTCC AB2014300</strain>
    </source>
</reference>
<proteinExistence type="predicted"/>
<evidence type="ECO:0000313" key="2">
    <source>
        <dbReference type="Proteomes" id="UP001422074"/>
    </source>
</evidence>
<comment type="caution">
    <text evidence="1">The sequence shown here is derived from an EMBL/GenBank/DDBJ whole genome shotgun (WGS) entry which is preliminary data.</text>
</comment>
<name>A0ABU9X1X5_9MICC</name>
<dbReference type="InterPro" id="IPR023393">
    <property type="entry name" value="START-like_dom_sf"/>
</dbReference>
<protein>
    <submittedName>
        <fullName evidence="1">SRPBCC family protein</fullName>
    </submittedName>
</protein>
<dbReference type="Proteomes" id="UP001422074">
    <property type="component" value="Unassembled WGS sequence"/>
</dbReference>
<dbReference type="EMBL" id="JBDFRB010000013">
    <property type="protein sequence ID" value="MEN2745464.1"/>
    <property type="molecule type" value="Genomic_DNA"/>
</dbReference>
<dbReference type="SUPFAM" id="SSF55961">
    <property type="entry name" value="Bet v1-like"/>
    <property type="match status" value="1"/>
</dbReference>
<evidence type="ECO:0000313" key="1">
    <source>
        <dbReference type="EMBL" id="MEN2745464.1"/>
    </source>
</evidence>